<dbReference type="AlphaFoldDB" id="A0A317UZM6"/>
<dbReference type="RefSeq" id="XP_025395019.1">
    <property type="nucleotide sequence ID" value="XM_025544973.1"/>
</dbReference>
<evidence type="ECO:0000256" key="4">
    <source>
        <dbReference type="SAM" id="MobiDB-lite"/>
    </source>
</evidence>
<dbReference type="GeneID" id="37067210"/>
<evidence type="ECO:0000313" key="5">
    <source>
        <dbReference type="EMBL" id="PWY67513.1"/>
    </source>
</evidence>
<accession>A0A317UZM6</accession>
<keyword evidence="6" id="KW-1185">Reference proteome</keyword>
<feature type="region of interest" description="Disordered" evidence="4">
    <location>
        <begin position="230"/>
        <end position="258"/>
    </location>
</feature>
<proteinExistence type="inferred from homology"/>
<dbReference type="InterPro" id="IPR050493">
    <property type="entry name" value="FAD-dep_Monooxygenase_BioMet"/>
</dbReference>
<evidence type="ECO:0000256" key="3">
    <source>
        <dbReference type="ARBA" id="ARBA00023033"/>
    </source>
</evidence>
<comment type="caution">
    <text evidence="5">The sequence shown here is derived from an EMBL/GenBank/DDBJ whole genome shotgun (WGS) entry which is preliminary data.</text>
</comment>
<dbReference type="SUPFAM" id="SSF51905">
    <property type="entry name" value="FAD/NAD(P)-binding domain"/>
    <property type="match status" value="1"/>
</dbReference>
<organism evidence="5 6">
    <name type="scientific">Aspergillus heteromorphus CBS 117.55</name>
    <dbReference type="NCBI Taxonomy" id="1448321"/>
    <lineage>
        <taxon>Eukaryota</taxon>
        <taxon>Fungi</taxon>
        <taxon>Dikarya</taxon>
        <taxon>Ascomycota</taxon>
        <taxon>Pezizomycotina</taxon>
        <taxon>Eurotiomycetes</taxon>
        <taxon>Eurotiomycetidae</taxon>
        <taxon>Eurotiales</taxon>
        <taxon>Aspergillaceae</taxon>
        <taxon>Aspergillus</taxon>
        <taxon>Aspergillus subgen. Circumdati</taxon>
    </lineage>
</organism>
<dbReference type="Proteomes" id="UP000247233">
    <property type="component" value="Unassembled WGS sequence"/>
</dbReference>
<dbReference type="PANTHER" id="PTHR13789:SF311">
    <property type="entry name" value="HYDROXYLASE, PUTATIVE (AFU_ORTHOLOGUE AFUA_5G10180)-RELATED"/>
    <property type="match status" value="1"/>
</dbReference>
<dbReference type="VEuPathDB" id="FungiDB:BO70DRAFT_374529"/>
<dbReference type="OrthoDB" id="1878542at2759"/>
<dbReference type="InterPro" id="IPR036188">
    <property type="entry name" value="FAD/NAD-bd_sf"/>
</dbReference>
<evidence type="ECO:0000313" key="6">
    <source>
        <dbReference type="Proteomes" id="UP000247233"/>
    </source>
</evidence>
<sequence>MKVLILGTDIEAFVCAIACFREGLDVVVINGRDPIEGTIPGVHIPPNGTYILQQLDLLDAVREKADIIESIDFRRYADGGLIRAMPCGEDVCRVYGGIWVTIHREDLLRILQDRARSLGVSIRNAVVTEMLCESAEVILDDGEHILGDVLIGADDNTPNQVTYQTTISKKHLEALNNPRIDELWQRKSVTAWLGPDQHAILYPLPHGEIFTLTIYRADSHNLPQAQTIQETCPGWDDRPNHPPRPLHHSHSNPPHEAQETALHLEDALVLSTLLGLLNLHLHLHLQTSSPSPSQPYSSQPHPSQTNHLHSSLPSLLHLYSSLRKPIADHNILSARDTQRIFQMRDGLAQRFRDWVLSGAGVTRATEIGWVRVVSARVEDRLGGGEMVVREARERFDEWRRVRLPGSVGRASCGIGGLRRRWYSGWE</sequence>
<comment type="similarity">
    <text evidence="1">Belongs to the paxM FAD-dependent monooxygenase family.</text>
</comment>
<dbReference type="STRING" id="1448321.A0A317UZM6"/>
<reference evidence="5 6" key="1">
    <citation type="submission" date="2016-12" db="EMBL/GenBank/DDBJ databases">
        <title>The genomes of Aspergillus section Nigri reveals drivers in fungal speciation.</title>
        <authorList>
            <consortium name="DOE Joint Genome Institute"/>
            <person name="Vesth T.C."/>
            <person name="Nybo J."/>
            <person name="Theobald S."/>
            <person name="Brandl J."/>
            <person name="Frisvad J.C."/>
            <person name="Nielsen K.F."/>
            <person name="Lyhne E.K."/>
            <person name="Kogle M.E."/>
            <person name="Kuo A."/>
            <person name="Riley R."/>
            <person name="Clum A."/>
            <person name="Nolan M."/>
            <person name="Lipzen A."/>
            <person name="Salamov A."/>
            <person name="Henrissat B."/>
            <person name="Wiebenga A."/>
            <person name="De Vries R.P."/>
            <person name="Grigoriev I.V."/>
            <person name="Mortensen U.H."/>
            <person name="Andersen M.R."/>
            <person name="Baker S.E."/>
        </authorList>
    </citation>
    <scope>NUCLEOTIDE SEQUENCE [LARGE SCALE GENOMIC DNA]</scope>
    <source>
        <strain evidence="5 6">CBS 117.55</strain>
    </source>
</reference>
<dbReference type="EMBL" id="MSFL01000040">
    <property type="protein sequence ID" value="PWY67513.1"/>
    <property type="molecule type" value="Genomic_DNA"/>
</dbReference>
<feature type="region of interest" description="Disordered" evidence="4">
    <location>
        <begin position="287"/>
        <end position="309"/>
    </location>
</feature>
<gene>
    <name evidence="5" type="ORF">BO70DRAFT_374529</name>
</gene>
<dbReference type="PANTHER" id="PTHR13789">
    <property type="entry name" value="MONOOXYGENASE"/>
    <property type="match status" value="1"/>
</dbReference>
<evidence type="ECO:0000256" key="2">
    <source>
        <dbReference type="ARBA" id="ARBA00023002"/>
    </source>
</evidence>
<name>A0A317UZM6_9EURO</name>
<evidence type="ECO:0000256" key="1">
    <source>
        <dbReference type="ARBA" id="ARBA00007992"/>
    </source>
</evidence>
<dbReference type="GO" id="GO:0004497">
    <property type="term" value="F:monooxygenase activity"/>
    <property type="evidence" value="ECO:0007669"/>
    <property type="project" value="UniProtKB-KW"/>
</dbReference>
<keyword evidence="3" id="KW-0503">Monooxygenase</keyword>
<keyword evidence="2" id="KW-0560">Oxidoreductase</keyword>
<protein>
    <submittedName>
        <fullName evidence="5">FAD/NAD(P)-binding domain-containing protein</fullName>
    </submittedName>
</protein>
<dbReference type="Gene3D" id="3.50.50.60">
    <property type="entry name" value="FAD/NAD(P)-binding domain"/>
    <property type="match status" value="1"/>
</dbReference>